<sequence>MPLSDVEPRLDSADPAAQFAAYLDFYRSAVVRKTDGLTPDQLTTSLLPSGWTPLELLMHLVHMERRWFVWGFLGEQVEEPWRDHVDGDPHAAWHVPDGVGRDELVDALLAGGERTHEILVAHDLAARGAVGGRFAGAEASGDEAGAPPTLAWICFHVLQEYARHAGHLDVARELADGATGE</sequence>
<keyword evidence="2" id="KW-1185">Reference proteome</keyword>
<protein>
    <submittedName>
        <fullName evidence="1">DinB family protein</fullName>
    </submittedName>
</protein>
<dbReference type="EMBL" id="JAIXCQ010000003">
    <property type="protein sequence ID" value="MCA5892959.1"/>
    <property type="molecule type" value="Genomic_DNA"/>
</dbReference>
<dbReference type="Proteomes" id="UP001319870">
    <property type="component" value="Unassembled WGS sequence"/>
</dbReference>
<proteinExistence type="predicted"/>
<accession>A0ABS7ZH82</accession>
<comment type="caution">
    <text evidence="1">The sequence shown here is derived from an EMBL/GenBank/DDBJ whole genome shotgun (WGS) entry which is preliminary data.</text>
</comment>
<organism evidence="1 2">
    <name type="scientific">Isoptericola luteus</name>
    <dbReference type="NCBI Taxonomy" id="2879484"/>
    <lineage>
        <taxon>Bacteria</taxon>
        <taxon>Bacillati</taxon>
        <taxon>Actinomycetota</taxon>
        <taxon>Actinomycetes</taxon>
        <taxon>Micrococcales</taxon>
        <taxon>Promicromonosporaceae</taxon>
        <taxon>Isoptericola</taxon>
    </lineage>
</organism>
<dbReference type="InterPro" id="IPR007061">
    <property type="entry name" value="MST-like"/>
</dbReference>
<dbReference type="InterPro" id="IPR034660">
    <property type="entry name" value="DinB/YfiT-like"/>
</dbReference>
<evidence type="ECO:0000313" key="1">
    <source>
        <dbReference type="EMBL" id="MCA5892959.1"/>
    </source>
</evidence>
<dbReference type="SUPFAM" id="SSF109854">
    <property type="entry name" value="DinB/YfiT-like putative metalloenzymes"/>
    <property type="match status" value="1"/>
</dbReference>
<gene>
    <name evidence="1" type="ORF">LEP48_06270</name>
</gene>
<dbReference type="Gene3D" id="1.20.120.450">
    <property type="entry name" value="dinb family like domain"/>
    <property type="match status" value="1"/>
</dbReference>
<evidence type="ECO:0000313" key="2">
    <source>
        <dbReference type="Proteomes" id="UP001319870"/>
    </source>
</evidence>
<reference evidence="1 2" key="1">
    <citation type="submission" date="2021-09" db="EMBL/GenBank/DDBJ databases">
        <title>Isoptericola luteus sp. nov., a novel bacterium isolated from Harbin, the capital city of Heilongjiang province.</title>
        <authorList>
            <person name="Li J."/>
        </authorList>
    </citation>
    <scope>NUCLEOTIDE SEQUENCE [LARGE SCALE GENOMIC DNA]</scope>
    <source>
        <strain evidence="1 2">NEAU-Y5</strain>
    </source>
</reference>
<dbReference type="RefSeq" id="WP_225564716.1">
    <property type="nucleotide sequence ID" value="NZ_JAIXCQ010000003.1"/>
</dbReference>
<name>A0ABS7ZH82_9MICO</name>
<dbReference type="Pfam" id="PF04978">
    <property type="entry name" value="MST"/>
    <property type="match status" value="1"/>
</dbReference>